<protein>
    <recommendedName>
        <fullName evidence="4">DNRLRE domain-containing protein</fullName>
    </recommendedName>
</protein>
<keyword evidence="1" id="KW-0812">Transmembrane</keyword>
<evidence type="ECO:0000313" key="3">
    <source>
        <dbReference type="Proteomes" id="UP001208689"/>
    </source>
</evidence>
<name>A0ABY6HNB4_9ARCH</name>
<reference evidence="2" key="1">
    <citation type="submission" date="2022-09" db="EMBL/GenBank/DDBJ databases">
        <title>Actin cytoskeleton and complex cell architecture in an #Asgard archaeon.</title>
        <authorList>
            <person name="Ponce Toledo R.I."/>
            <person name="Schleper C."/>
            <person name="Rodrigues Oliveira T."/>
            <person name="Wollweber F."/>
            <person name="Xu J."/>
            <person name="Rittmann S."/>
            <person name="Klingl A."/>
            <person name="Pilhofer M."/>
        </authorList>
    </citation>
    <scope>NUCLEOTIDE SEQUENCE</scope>
    <source>
        <strain evidence="2">B-35</strain>
    </source>
</reference>
<organism evidence="2 3">
    <name type="scientific">Candidatus Lokiarchaeum ossiferum</name>
    <dbReference type="NCBI Taxonomy" id="2951803"/>
    <lineage>
        <taxon>Archaea</taxon>
        <taxon>Promethearchaeati</taxon>
        <taxon>Promethearchaeota</taxon>
        <taxon>Promethearchaeia</taxon>
        <taxon>Promethearchaeales</taxon>
        <taxon>Promethearchaeaceae</taxon>
        <taxon>Candidatus Lokiarchaeum</taxon>
    </lineage>
</organism>
<keyword evidence="1" id="KW-1133">Transmembrane helix</keyword>
<keyword evidence="1" id="KW-0472">Membrane</keyword>
<evidence type="ECO:0000313" key="2">
    <source>
        <dbReference type="EMBL" id="UYP45008.1"/>
    </source>
</evidence>
<sequence length="225" mass="26364">MDLLLKENRKFNAFLLLLCIAIVGISSIYFSQDEEQHKLCNCVNIPPSMASVSYQVEDEAIYFFTNPNDTSNINYIQFFLSYNETIFSDLRSYVTFNNSLRFNAGFYVDIRSNNKDTNFHIQQRITPQYVNLNKNWYRSESIAWIQWVNKTNSDVYLDPFEGVKIHVLFGSQELITWGDSFTIYLASSRENVDQMLEFRVDLPLEMPTASNQIMGQYSKAETRMY</sequence>
<evidence type="ECO:0000256" key="1">
    <source>
        <dbReference type="SAM" id="Phobius"/>
    </source>
</evidence>
<dbReference type="Proteomes" id="UP001208689">
    <property type="component" value="Chromosome"/>
</dbReference>
<evidence type="ECO:0008006" key="4">
    <source>
        <dbReference type="Google" id="ProtNLM"/>
    </source>
</evidence>
<feature type="transmembrane region" description="Helical" evidence="1">
    <location>
        <begin position="12"/>
        <end position="30"/>
    </location>
</feature>
<gene>
    <name evidence="2" type="ORF">NEF87_001293</name>
</gene>
<keyword evidence="3" id="KW-1185">Reference proteome</keyword>
<dbReference type="EMBL" id="CP104013">
    <property type="protein sequence ID" value="UYP45008.1"/>
    <property type="molecule type" value="Genomic_DNA"/>
</dbReference>
<accession>A0ABY6HNB4</accession>
<proteinExistence type="predicted"/>